<dbReference type="Proteomes" id="UP000321234">
    <property type="component" value="Unassembled WGS sequence"/>
</dbReference>
<dbReference type="AlphaFoldDB" id="A0A5C8ZH29"/>
<evidence type="ECO:0000313" key="3">
    <source>
        <dbReference type="Proteomes" id="UP000321234"/>
    </source>
</evidence>
<sequence length="280" mass="31066">MTAAQSAEGSSQGVQPADIPVVILCGGMGTRLREASEQLPKGLVDVGGRPILWHIMKLYSAHGFRKFVLCLGYKGDMIKSYFLDSRVRSSDLTLHTNGAKPLEFHTDTSDEDWEITFVETGLTTATGARIARAAKYLDAPRFALTYGDGIGSVDVSAALEQHVASGRTGTLTGVHPSGRYGEMQVEGDAVKEFNEKPTTQTDYVNGGFFFFERPFVEGYLDADRTEEMLEHAPLGRLARDGQLGVYKHEGYWLGMDTFRDWKELNGLWDAGRAEWKIWRD</sequence>
<evidence type="ECO:0000313" key="2">
    <source>
        <dbReference type="EMBL" id="TXR56393.1"/>
    </source>
</evidence>
<dbReference type="EMBL" id="VKAC01000005">
    <property type="protein sequence ID" value="TXR56393.1"/>
    <property type="molecule type" value="Genomic_DNA"/>
</dbReference>
<keyword evidence="2" id="KW-0808">Transferase</keyword>
<proteinExistence type="predicted"/>
<dbReference type="OrthoDB" id="9814110at2"/>
<gene>
    <name evidence="2" type="ORF">FMM08_09850</name>
</gene>
<keyword evidence="3" id="KW-1185">Reference proteome</keyword>
<keyword evidence="2" id="KW-0548">Nucleotidyltransferase</keyword>
<dbReference type="PANTHER" id="PTHR47183">
    <property type="entry name" value="GLUCOSE-1-PHOSPHATE CYTIDYLYLTRANSFERASE-RELATED"/>
    <property type="match status" value="1"/>
</dbReference>
<dbReference type="InterPro" id="IPR029044">
    <property type="entry name" value="Nucleotide-diphossugar_trans"/>
</dbReference>
<name>A0A5C8ZH29_9ACTN</name>
<dbReference type="InterPro" id="IPR013446">
    <property type="entry name" value="G1P_cyt_trans-like"/>
</dbReference>
<comment type="caution">
    <text evidence="2">The sequence shown here is derived from an EMBL/GenBank/DDBJ whole genome shotgun (WGS) entry which is preliminary data.</text>
</comment>
<reference evidence="2 3" key="1">
    <citation type="submission" date="2019-07" db="EMBL/GenBank/DDBJ databases">
        <title>Quadrisphaera sp. strain DD2A genome sequencing and assembly.</title>
        <authorList>
            <person name="Kim I."/>
        </authorList>
    </citation>
    <scope>NUCLEOTIDE SEQUENCE [LARGE SCALE GENOMIC DNA]</scope>
    <source>
        <strain evidence="2 3">DD2A</strain>
    </source>
</reference>
<protein>
    <submittedName>
        <fullName evidence="2">Glucose-1-phosphate cytidylyltransferase</fullName>
    </submittedName>
</protein>
<accession>A0A5C8ZH29</accession>
<dbReference type="PANTHER" id="PTHR47183:SF1">
    <property type="entry name" value="GLUCOSE-1-PHOSPHATE CYTIDYLYLTRANSFERASE"/>
    <property type="match status" value="1"/>
</dbReference>
<dbReference type="SUPFAM" id="SSF53448">
    <property type="entry name" value="Nucleotide-diphospho-sugar transferases"/>
    <property type="match status" value="1"/>
</dbReference>
<feature type="domain" description="Nucleotidyl transferase" evidence="1">
    <location>
        <begin position="22"/>
        <end position="253"/>
    </location>
</feature>
<dbReference type="InterPro" id="IPR005835">
    <property type="entry name" value="NTP_transferase_dom"/>
</dbReference>
<dbReference type="Gene3D" id="3.90.550.10">
    <property type="entry name" value="Spore Coat Polysaccharide Biosynthesis Protein SpsA, Chain A"/>
    <property type="match status" value="1"/>
</dbReference>
<organism evidence="2 3">
    <name type="scientific">Quadrisphaera setariae</name>
    <dbReference type="NCBI Taxonomy" id="2593304"/>
    <lineage>
        <taxon>Bacteria</taxon>
        <taxon>Bacillati</taxon>
        <taxon>Actinomycetota</taxon>
        <taxon>Actinomycetes</taxon>
        <taxon>Kineosporiales</taxon>
        <taxon>Kineosporiaceae</taxon>
        <taxon>Quadrisphaera</taxon>
    </lineage>
</organism>
<dbReference type="RefSeq" id="WP_147926186.1">
    <property type="nucleotide sequence ID" value="NZ_VKAC01000005.1"/>
</dbReference>
<dbReference type="Pfam" id="PF00483">
    <property type="entry name" value="NTP_transferase"/>
    <property type="match status" value="1"/>
</dbReference>
<evidence type="ECO:0000259" key="1">
    <source>
        <dbReference type="Pfam" id="PF00483"/>
    </source>
</evidence>
<dbReference type="GO" id="GO:0047343">
    <property type="term" value="F:glucose-1-phosphate cytidylyltransferase activity"/>
    <property type="evidence" value="ECO:0007669"/>
    <property type="project" value="InterPro"/>
</dbReference>